<feature type="region of interest" description="Disordered" evidence="1">
    <location>
        <begin position="97"/>
        <end position="120"/>
    </location>
</feature>
<sequence>MPTQSTQDPGKGKPIPASPTGEELVTELIYLMRPFCEGKNGKSLKGMIQGHETLKAELGDLRTAYNTNLRALAQQHIEWDTERSSLQEGVEAERARLKQSLSDQKDAGAKLNAEREKADSLRRQIQDNEQKIKDLIEAKKHAEATATRLHGEKETLQTRMEGMGNKNNALKDELEKSKQQQDANLETLNNVQESLTTVRSFLIPLRALDETGRATIAMELCQSALYHNVSDENMAGGSFQSHALPLPASNTEAAKQMRVVAGLAACGKALKRHLFRDSFLTQSHELDEKLHLLASTDRLHHAYVRAALAKVLPTAQAQGQNRGAALAVNEVMTAIGRWAQDERALRSGLENICDKALNCWALARQVEDRIWPEFEYELPEDWQPLPLPCWPAAPTVNTPNRKKMLKTDNNNSQNGAPNHEPRQLLKSEVKVVWPTIFAAEPQVPGSSDATALERLHCGYVLTQAQSQDAEEEMSHRAARRTRRADSVPHKNRRNSGVFLSGGVLSGSSGK</sequence>
<name>A0A166VP23_9HYPO</name>
<accession>A0A166VP23</accession>
<evidence type="ECO:0000313" key="3">
    <source>
        <dbReference type="Proteomes" id="UP000076863"/>
    </source>
</evidence>
<keyword evidence="3" id="KW-1185">Reference proteome</keyword>
<dbReference type="AlphaFoldDB" id="A0A166VP23"/>
<feature type="compositionally biased region" description="Basic and acidic residues" evidence="1">
    <location>
        <begin position="103"/>
        <end position="120"/>
    </location>
</feature>
<protein>
    <recommendedName>
        <fullName evidence="4">MEI5 protein</fullName>
    </recommendedName>
</protein>
<evidence type="ECO:0000313" key="2">
    <source>
        <dbReference type="EMBL" id="OAA33873.1"/>
    </source>
</evidence>
<gene>
    <name evidence="2" type="ORF">BBO_09436</name>
</gene>
<feature type="region of interest" description="Disordered" evidence="1">
    <location>
        <begin position="394"/>
        <end position="423"/>
    </location>
</feature>
<reference evidence="2 3" key="1">
    <citation type="journal article" date="2016" name="Genome Biol. Evol.">
        <title>Divergent and convergent evolution of fungal pathogenicity.</title>
        <authorList>
            <person name="Shang Y."/>
            <person name="Xiao G."/>
            <person name="Zheng P."/>
            <person name="Cen K."/>
            <person name="Zhan S."/>
            <person name="Wang C."/>
        </authorList>
    </citation>
    <scope>NUCLEOTIDE SEQUENCE [LARGE SCALE GENOMIC DNA]</scope>
    <source>
        <strain evidence="2 3">RCEF 3172</strain>
    </source>
</reference>
<dbReference type="OrthoDB" id="4863717at2759"/>
<feature type="region of interest" description="Disordered" evidence="1">
    <location>
        <begin position="1"/>
        <end position="20"/>
    </location>
</feature>
<dbReference type="Proteomes" id="UP000076863">
    <property type="component" value="Unassembled WGS sequence"/>
</dbReference>
<feature type="compositionally biased region" description="Low complexity" evidence="1">
    <location>
        <begin position="495"/>
        <end position="510"/>
    </location>
</feature>
<evidence type="ECO:0008006" key="4">
    <source>
        <dbReference type="Google" id="ProtNLM"/>
    </source>
</evidence>
<organism evidence="2 3">
    <name type="scientific">Beauveria brongniartii RCEF 3172</name>
    <dbReference type="NCBI Taxonomy" id="1081107"/>
    <lineage>
        <taxon>Eukaryota</taxon>
        <taxon>Fungi</taxon>
        <taxon>Dikarya</taxon>
        <taxon>Ascomycota</taxon>
        <taxon>Pezizomycotina</taxon>
        <taxon>Sordariomycetes</taxon>
        <taxon>Hypocreomycetidae</taxon>
        <taxon>Hypocreales</taxon>
        <taxon>Cordycipitaceae</taxon>
        <taxon>Beauveria</taxon>
        <taxon>Beauveria brongniartii</taxon>
    </lineage>
</organism>
<proteinExistence type="predicted"/>
<dbReference type="EMBL" id="AZHA01000084">
    <property type="protein sequence ID" value="OAA33873.1"/>
    <property type="molecule type" value="Genomic_DNA"/>
</dbReference>
<feature type="compositionally biased region" description="Polar residues" evidence="1">
    <location>
        <begin position="407"/>
        <end position="416"/>
    </location>
</feature>
<comment type="caution">
    <text evidence="2">The sequence shown here is derived from an EMBL/GenBank/DDBJ whole genome shotgun (WGS) entry which is preliminary data.</text>
</comment>
<evidence type="ECO:0000256" key="1">
    <source>
        <dbReference type="SAM" id="MobiDB-lite"/>
    </source>
</evidence>
<feature type="region of interest" description="Disordered" evidence="1">
    <location>
        <begin position="465"/>
        <end position="510"/>
    </location>
</feature>